<dbReference type="Proteomes" id="UP000001798">
    <property type="component" value="Chromosome 13"/>
</dbReference>
<dbReference type="GeneID" id="5440138"/>
<dbReference type="OrthoDB" id="3505248at2759"/>
<keyword evidence="2" id="KW-1185">Reference proteome</keyword>
<protein>
    <submittedName>
        <fullName evidence="1">Uncharacterized protein</fullName>
    </submittedName>
</protein>
<dbReference type="VEuPathDB" id="FungiDB:Bcin13g04960"/>
<dbReference type="AlphaFoldDB" id="A0A384K1L8"/>
<gene>
    <name evidence="1" type="ORF">BCIN_13g04960</name>
</gene>
<reference evidence="1 2" key="2">
    <citation type="journal article" date="2012" name="Eukaryot. Cell">
        <title>Genome update of Botrytis cinerea strains B05.10 and T4.</title>
        <authorList>
            <person name="Staats M."/>
            <person name="van Kan J.A."/>
        </authorList>
    </citation>
    <scope>NUCLEOTIDE SEQUENCE [LARGE SCALE GENOMIC DNA]</scope>
    <source>
        <strain evidence="1 2">B05.10</strain>
    </source>
</reference>
<reference evidence="1 2" key="1">
    <citation type="journal article" date="2011" name="PLoS Genet.">
        <title>Genomic analysis of the necrotrophic fungal pathogens Sclerotinia sclerotiorum and Botrytis cinerea.</title>
        <authorList>
            <person name="Amselem J."/>
            <person name="Cuomo C.A."/>
            <person name="van Kan J.A."/>
            <person name="Viaud M."/>
            <person name="Benito E.P."/>
            <person name="Couloux A."/>
            <person name="Coutinho P.M."/>
            <person name="de Vries R.P."/>
            <person name="Dyer P.S."/>
            <person name="Fillinger S."/>
            <person name="Fournier E."/>
            <person name="Gout L."/>
            <person name="Hahn M."/>
            <person name="Kohn L."/>
            <person name="Lapalu N."/>
            <person name="Plummer K.M."/>
            <person name="Pradier J.M."/>
            <person name="Quevillon E."/>
            <person name="Sharon A."/>
            <person name="Simon A."/>
            <person name="ten Have A."/>
            <person name="Tudzynski B."/>
            <person name="Tudzynski P."/>
            <person name="Wincker P."/>
            <person name="Andrew M."/>
            <person name="Anthouard V."/>
            <person name="Beever R.E."/>
            <person name="Beffa R."/>
            <person name="Benoit I."/>
            <person name="Bouzid O."/>
            <person name="Brault B."/>
            <person name="Chen Z."/>
            <person name="Choquer M."/>
            <person name="Collemare J."/>
            <person name="Cotton P."/>
            <person name="Danchin E.G."/>
            <person name="Da Silva C."/>
            <person name="Gautier A."/>
            <person name="Giraud C."/>
            <person name="Giraud T."/>
            <person name="Gonzalez C."/>
            <person name="Grossetete S."/>
            <person name="Guldener U."/>
            <person name="Henrissat B."/>
            <person name="Howlett B.J."/>
            <person name="Kodira C."/>
            <person name="Kretschmer M."/>
            <person name="Lappartient A."/>
            <person name="Leroch M."/>
            <person name="Levis C."/>
            <person name="Mauceli E."/>
            <person name="Neuveglise C."/>
            <person name="Oeser B."/>
            <person name="Pearson M."/>
            <person name="Poulain J."/>
            <person name="Poussereau N."/>
            <person name="Quesneville H."/>
            <person name="Rascle C."/>
            <person name="Schumacher J."/>
            <person name="Segurens B."/>
            <person name="Sexton A."/>
            <person name="Silva E."/>
            <person name="Sirven C."/>
            <person name="Soanes D.M."/>
            <person name="Talbot N.J."/>
            <person name="Templeton M."/>
            <person name="Yandava C."/>
            <person name="Yarden O."/>
            <person name="Zeng Q."/>
            <person name="Rollins J.A."/>
            <person name="Lebrun M.H."/>
            <person name="Dickman M."/>
        </authorList>
    </citation>
    <scope>NUCLEOTIDE SEQUENCE [LARGE SCALE GENOMIC DNA]</scope>
    <source>
        <strain evidence="1 2">B05.10</strain>
    </source>
</reference>
<dbReference type="EMBL" id="CP009817">
    <property type="protein sequence ID" value="ATZ56662.1"/>
    <property type="molecule type" value="Genomic_DNA"/>
</dbReference>
<sequence>MSTLYPISSLLYDPRYSTRISQPKLYGRTIPFGPYTPEDLEKARRQFPEEKLASRALEKLAYANWCGSSSNKWFWKNNYRYTCGDDIIYKQVWVPRTKEVRCPYNYKKYLVPLGGPPTLSQIDIPKPHRLSNLLKHRSEMEWSLPRGHPRHLLNFPQEILDSIFGFALITKDLAVFPDVSTSNKVQKYEDPKFHQNYTLGGRVWEDQGYVNMICHDALDLSTIIQEQRYDAQGKYIVIRRVFRPVIDATLLRVCRSICDQATKLLYAGNEFQFLATKTGKLGAPDSLFEDKFYPNSSSIRDFCQGRDDQEAVDVRERAALDAINIIENRTPVLDLDCDMYHDLFVRFLRAIGPSKSAMIKTLHFGGTIKAHHCSQESSCGKVRKYCEDDLIESLLLYIPLIKRFCTNLQKLVINIMSRDRDTSDSFRSGPTQFKHDERELQSYARLQALLETQIRGLSTVQQLQIYDEDHEKVDCARDTEAWFSERTRRRGLEALEQAKLQSRMEALDIGNENASSSVETSV</sequence>
<proteinExistence type="predicted"/>
<name>A0A384K1L8_BOTFB</name>
<reference evidence="1 2" key="3">
    <citation type="journal article" date="2017" name="Mol. Plant Pathol.">
        <title>A gapless genome sequence of the fungus Botrytis cinerea.</title>
        <authorList>
            <person name="Van Kan J.A."/>
            <person name="Stassen J.H."/>
            <person name="Mosbach A."/>
            <person name="Van Der Lee T.A."/>
            <person name="Faino L."/>
            <person name="Farmer A.D."/>
            <person name="Papasotiriou D.G."/>
            <person name="Zhou S."/>
            <person name="Seidl M.F."/>
            <person name="Cottam E."/>
            <person name="Edel D."/>
            <person name="Hahn M."/>
            <person name="Schwartz D.C."/>
            <person name="Dietrich R.A."/>
            <person name="Widdison S."/>
            <person name="Scalliet G."/>
        </authorList>
    </citation>
    <scope>NUCLEOTIDE SEQUENCE [LARGE SCALE GENOMIC DNA]</scope>
    <source>
        <strain evidence="1 2">B05.10</strain>
    </source>
</reference>
<dbReference type="RefSeq" id="XP_024552677.1">
    <property type="nucleotide sequence ID" value="XM_024696864.1"/>
</dbReference>
<organism evidence="1 2">
    <name type="scientific">Botryotinia fuckeliana (strain B05.10)</name>
    <name type="common">Noble rot fungus</name>
    <name type="synonym">Botrytis cinerea</name>
    <dbReference type="NCBI Taxonomy" id="332648"/>
    <lineage>
        <taxon>Eukaryota</taxon>
        <taxon>Fungi</taxon>
        <taxon>Dikarya</taxon>
        <taxon>Ascomycota</taxon>
        <taxon>Pezizomycotina</taxon>
        <taxon>Leotiomycetes</taxon>
        <taxon>Helotiales</taxon>
        <taxon>Sclerotiniaceae</taxon>
        <taxon>Botrytis</taxon>
    </lineage>
</organism>
<evidence type="ECO:0000313" key="1">
    <source>
        <dbReference type="EMBL" id="ATZ56662.1"/>
    </source>
</evidence>
<evidence type="ECO:0000313" key="2">
    <source>
        <dbReference type="Proteomes" id="UP000001798"/>
    </source>
</evidence>
<dbReference type="KEGG" id="bfu:BCIN_13g04960"/>
<accession>A0A384K1L8</accession>